<feature type="region of interest" description="Disordered" evidence="1">
    <location>
        <begin position="33"/>
        <end position="61"/>
    </location>
</feature>
<proteinExistence type="predicted"/>
<dbReference type="AlphaFoldDB" id="A0A328XP19"/>
<accession>A0A328XP19</accession>
<evidence type="ECO:0000313" key="3">
    <source>
        <dbReference type="EMBL" id="RAR61553.1"/>
    </source>
</evidence>
<keyword evidence="2" id="KW-0732">Signal</keyword>
<protein>
    <recommendedName>
        <fullName evidence="5">Lipoprotein</fullName>
    </recommendedName>
</protein>
<dbReference type="RefSeq" id="WP_112054896.1">
    <property type="nucleotide sequence ID" value="NZ_QLSX01000005.1"/>
</dbReference>
<feature type="chain" id="PRO_5016341625" description="Lipoprotein" evidence="2">
    <location>
        <begin position="26"/>
        <end position="61"/>
    </location>
</feature>
<evidence type="ECO:0000313" key="4">
    <source>
        <dbReference type="Proteomes" id="UP000249700"/>
    </source>
</evidence>
<dbReference type="PROSITE" id="PS51257">
    <property type="entry name" value="PROKAR_LIPOPROTEIN"/>
    <property type="match status" value="1"/>
</dbReference>
<feature type="signal peptide" evidence="2">
    <location>
        <begin position="1"/>
        <end position="25"/>
    </location>
</feature>
<dbReference type="EMBL" id="QLSX01000005">
    <property type="protein sequence ID" value="RAR61553.1"/>
    <property type="molecule type" value="Genomic_DNA"/>
</dbReference>
<evidence type="ECO:0000256" key="2">
    <source>
        <dbReference type="SAM" id="SignalP"/>
    </source>
</evidence>
<sequence>MKLTTFALTALIAALMLAGCSYQPARINPEPIIEIGDGGHHDGHSGGGGFCPPGQAKKGRC</sequence>
<evidence type="ECO:0008006" key="5">
    <source>
        <dbReference type="Google" id="ProtNLM"/>
    </source>
</evidence>
<gene>
    <name evidence="3" type="ORF">BCL93_105154</name>
</gene>
<comment type="caution">
    <text evidence="3">The sequence shown here is derived from an EMBL/GenBank/DDBJ whole genome shotgun (WGS) entry which is preliminary data.</text>
</comment>
<evidence type="ECO:0000256" key="1">
    <source>
        <dbReference type="SAM" id="MobiDB-lite"/>
    </source>
</evidence>
<organism evidence="3 4">
    <name type="scientific">Onishia taeanensis</name>
    <dbReference type="NCBI Taxonomy" id="284577"/>
    <lineage>
        <taxon>Bacteria</taxon>
        <taxon>Pseudomonadati</taxon>
        <taxon>Pseudomonadota</taxon>
        <taxon>Gammaproteobacteria</taxon>
        <taxon>Oceanospirillales</taxon>
        <taxon>Halomonadaceae</taxon>
        <taxon>Onishia</taxon>
    </lineage>
</organism>
<dbReference type="Proteomes" id="UP000249700">
    <property type="component" value="Unassembled WGS sequence"/>
</dbReference>
<name>A0A328XP19_9GAMM</name>
<reference evidence="3 4" key="1">
    <citation type="submission" date="2018-06" db="EMBL/GenBank/DDBJ databases">
        <title>Comparative analysis of microorganisms from saline springs in Andes Mountain Range, Colombia.</title>
        <authorList>
            <person name="Rubin E."/>
        </authorList>
    </citation>
    <scope>NUCLEOTIDE SEQUENCE [LARGE SCALE GENOMIC DNA]</scope>
    <source>
        <strain evidence="3 4">USBA-857</strain>
    </source>
</reference>